<reference evidence="14" key="1">
    <citation type="journal article" date="2019" name="Int. J. Syst. Evol. Microbiol.">
        <title>The Global Catalogue of Microorganisms (GCM) 10K type strain sequencing project: providing services to taxonomists for standard genome sequencing and annotation.</title>
        <authorList>
            <consortium name="The Broad Institute Genomics Platform"/>
            <consortium name="The Broad Institute Genome Sequencing Center for Infectious Disease"/>
            <person name="Wu L."/>
            <person name="Ma J."/>
        </authorList>
    </citation>
    <scope>NUCLEOTIDE SEQUENCE [LARGE SCALE GENOMIC DNA]</scope>
    <source>
        <strain evidence="14">CGMCC 4.1467</strain>
    </source>
</reference>
<dbReference type="SMART" id="SM00046">
    <property type="entry name" value="DAGKc"/>
    <property type="match status" value="1"/>
</dbReference>
<dbReference type="PANTHER" id="PTHR12358:SF106">
    <property type="entry name" value="LIPID KINASE YEGS"/>
    <property type="match status" value="1"/>
</dbReference>
<dbReference type="NCBIfam" id="NF009602">
    <property type="entry name" value="PRK13054.1"/>
    <property type="match status" value="1"/>
</dbReference>
<gene>
    <name evidence="13" type="primary">yegS</name>
    <name evidence="13" type="ORF">ACFQY0_08950</name>
</gene>
<keyword evidence="4" id="KW-0479">Metal-binding</keyword>
<dbReference type="Proteomes" id="UP001596472">
    <property type="component" value="Unassembled WGS sequence"/>
</dbReference>
<dbReference type="InterPro" id="IPR005218">
    <property type="entry name" value="Diacylglycerol/lipid_kinase"/>
</dbReference>
<feature type="domain" description="DAGKc" evidence="12">
    <location>
        <begin position="1"/>
        <end position="126"/>
    </location>
</feature>
<dbReference type="PANTHER" id="PTHR12358">
    <property type="entry name" value="SPHINGOSINE KINASE"/>
    <property type="match status" value="1"/>
</dbReference>
<keyword evidence="11" id="KW-1208">Phospholipid metabolism</keyword>
<evidence type="ECO:0000256" key="11">
    <source>
        <dbReference type="ARBA" id="ARBA00023264"/>
    </source>
</evidence>
<protein>
    <submittedName>
        <fullName evidence="13">Lipid kinase YegS</fullName>
        <ecNumber evidence="13">2.7.1.-</ecNumber>
    </submittedName>
</protein>
<evidence type="ECO:0000256" key="8">
    <source>
        <dbReference type="ARBA" id="ARBA00022842"/>
    </source>
</evidence>
<evidence type="ECO:0000313" key="14">
    <source>
        <dbReference type="Proteomes" id="UP001596472"/>
    </source>
</evidence>
<keyword evidence="9" id="KW-0443">Lipid metabolism</keyword>
<keyword evidence="2" id="KW-0444">Lipid biosynthesis</keyword>
<dbReference type="NCBIfam" id="TIGR00147">
    <property type="entry name" value="YegS/Rv2252/BmrU family lipid kinase"/>
    <property type="match status" value="1"/>
</dbReference>
<dbReference type="InterPro" id="IPR016064">
    <property type="entry name" value="NAD/diacylglycerol_kinase_sf"/>
</dbReference>
<evidence type="ECO:0000313" key="13">
    <source>
        <dbReference type="EMBL" id="MFC7337300.1"/>
    </source>
</evidence>
<evidence type="ECO:0000256" key="1">
    <source>
        <dbReference type="ARBA" id="ARBA00001946"/>
    </source>
</evidence>
<dbReference type="RefSeq" id="WP_379711456.1">
    <property type="nucleotide sequence ID" value="NZ_JBHTBS010000003.1"/>
</dbReference>
<dbReference type="InterPro" id="IPR045540">
    <property type="entry name" value="YegS/DAGK_C"/>
</dbReference>
<comment type="caution">
    <text evidence="13">The sequence shown here is derived from an EMBL/GenBank/DDBJ whole genome shotgun (WGS) entry which is preliminary data.</text>
</comment>
<comment type="cofactor">
    <cofactor evidence="1">
        <name>Mg(2+)</name>
        <dbReference type="ChEBI" id="CHEBI:18420"/>
    </cofactor>
</comment>
<dbReference type="PROSITE" id="PS50146">
    <property type="entry name" value="DAGK"/>
    <property type="match status" value="1"/>
</dbReference>
<sequence>MRIILNGKKAGLESVRSAIRHAREEGPLEVRVTWESGDIERLVGEALAEGCSRLVVGGGDGSVKEITDALMKYPAERRPELAILPLGTANDFATACGITADPVGALKLARQGEVHWIDVVSANNEYFINVASGGFGAQVTANTPVGLKNFLGGGAYTLAGVVQALGFEPYDGKVRMPDEVVLGKMVIGAVCNGRQAGGGQQLAPDARINDGFLEVVGLLDFPPSHTRQVLEELRDREVSGTYVKRFKVPWVEWESEVEMPINLDGEPIKSTKIRFEVQPKALRLVLPTPCPMID</sequence>
<dbReference type="InterPro" id="IPR050187">
    <property type="entry name" value="Lipid_Phosphate_FormReg"/>
</dbReference>
<evidence type="ECO:0000256" key="9">
    <source>
        <dbReference type="ARBA" id="ARBA00023098"/>
    </source>
</evidence>
<dbReference type="Pfam" id="PF00781">
    <property type="entry name" value="DAGK_cat"/>
    <property type="match status" value="1"/>
</dbReference>
<dbReference type="EMBL" id="JBHTBS010000003">
    <property type="protein sequence ID" value="MFC7337300.1"/>
    <property type="molecule type" value="Genomic_DNA"/>
</dbReference>
<name>A0ABW2L6W1_9BACT</name>
<evidence type="ECO:0000256" key="6">
    <source>
        <dbReference type="ARBA" id="ARBA00022777"/>
    </source>
</evidence>
<keyword evidence="14" id="KW-1185">Reference proteome</keyword>
<evidence type="ECO:0000256" key="3">
    <source>
        <dbReference type="ARBA" id="ARBA00022679"/>
    </source>
</evidence>
<dbReference type="InterPro" id="IPR017438">
    <property type="entry name" value="ATP-NAD_kinase_N"/>
</dbReference>
<accession>A0ABW2L6W1</accession>
<dbReference type="InterPro" id="IPR001206">
    <property type="entry name" value="Diacylglycerol_kinase_cat_dom"/>
</dbReference>
<evidence type="ECO:0000256" key="4">
    <source>
        <dbReference type="ARBA" id="ARBA00022723"/>
    </source>
</evidence>
<dbReference type="GO" id="GO:0016301">
    <property type="term" value="F:kinase activity"/>
    <property type="evidence" value="ECO:0007669"/>
    <property type="project" value="UniProtKB-KW"/>
</dbReference>
<evidence type="ECO:0000256" key="5">
    <source>
        <dbReference type="ARBA" id="ARBA00022741"/>
    </source>
</evidence>
<dbReference type="Pfam" id="PF19279">
    <property type="entry name" value="YegS_C"/>
    <property type="match status" value="1"/>
</dbReference>
<keyword evidence="10" id="KW-0594">Phospholipid biosynthesis</keyword>
<keyword evidence="3 13" id="KW-0808">Transferase</keyword>
<keyword evidence="8" id="KW-0460">Magnesium</keyword>
<dbReference type="Gene3D" id="2.60.200.40">
    <property type="match status" value="1"/>
</dbReference>
<dbReference type="EC" id="2.7.1.-" evidence="13"/>
<dbReference type="SUPFAM" id="SSF111331">
    <property type="entry name" value="NAD kinase/diacylglycerol kinase-like"/>
    <property type="match status" value="1"/>
</dbReference>
<evidence type="ECO:0000256" key="7">
    <source>
        <dbReference type="ARBA" id="ARBA00022840"/>
    </source>
</evidence>
<keyword evidence="6 13" id="KW-0418">Kinase</keyword>
<dbReference type="Gene3D" id="3.40.50.10330">
    <property type="entry name" value="Probable inorganic polyphosphate/atp-NAD kinase, domain 1"/>
    <property type="match status" value="1"/>
</dbReference>
<keyword evidence="5" id="KW-0547">Nucleotide-binding</keyword>
<evidence type="ECO:0000256" key="2">
    <source>
        <dbReference type="ARBA" id="ARBA00022516"/>
    </source>
</evidence>
<organism evidence="13 14">
    <name type="scientific">Haloferula chungangensis</name>
    <dbReference type="NCBI Taxonomy" id="1048331"/>
    <lineage>
        <taxon>Bacteria</taxon>
        <taxon>Pseudomonadati</taxon>
        <taxon>Verrucomicrobiota</taxon>
        <taxon>Verrucomicrobiia</taxon>
        <taxon>Verrucomicrobiales</taxon>
        <taxon>Verrucomicrobiaceae</taxon>
        <taxon>Haloferula</taxon>
    </lineage>
</organism>
<evidence type="ECO:0000259" key="12">
    <source>
        <dbReference type="PROSITE" id="PS50146"/>
    </source>
</evidence>
<keyword evidence="7" id="KW-0067">ATP-binding</keyword>
<evidence type="ECO:0000256" key="10">
    <source>
        <dbReference type="ARBA" id="ARBA00023209"/>
    </source>
</evidence>
<proteinExistence type="predicted"/>